<proteinExistence type="inferred from homology"/>
<evidence type="ECO:0000313" key="9">
    <source>
        <dbReference type="Proteomes" id="UP001596114"/>
    </source>
</evidence>
<evidence type="ECO:0000256" key="4">
    <source>
        <dbReference type="ARBA" id="ARBA00023295"/>
    </source>
</evidence>
<keyword evidence="5" id="KW-0624">Polysaccharide degradation</keyword>
<dbReference type="RefSeq" id="WP_377322173.1">
    <property type="nucleotide sequence ID" value="NZ_JBHSNF010000004.1"/>
</dbReference>
<reference evidence="9" key="1">
    <citation type="journal article" date="2019" name="Int. J. Syst. Evol. Microbiol.">
        <title>The Global Catalogue of Microorganisms (GCM) 10K type strain sequencing project: providing services to taxonomists for standard genome sequencing and annotation.</title>
        <authorList>
            <consortium name="The Broad Institute Genomics Platform"/>
            <consortium name="The Broad Institute Genome Sequencing Center for Infectious Disease"/>
            <person name="Wu L."/>
            <person name="Ma J."/>
        </authorList>
    </citation>
    <scope>NUCLEOTIDE SEQUENCE [LARGE SCALE GENOMIC DNA]</scope>
    <source>
        <strain evidence="9">CGMCC 1.16619</strain>
    </source>
</reference>
<keyword evidence="1 7" id="KW-0732">Signal</keyword>
<evidence type="ECO:0000256" key="3">
    <source>
        <dbReference type="ARBA" id="ARBA00023277"/>
    </source>
</evidence>
<protein>
    <submittedName>
        <fullName evidence="8">WD40/YVTN/BNR-like repeat-containing protein</fullName>
    </submittedName>
</protein>
<evidence type="ECO:0000313" key="8">
    <source>
        <dbReference type="EMBL" id="MFC5527506.1"/>
    </source>
</evidence>
<feature type="chain" id="PRO_5046674720" evidence="7">
    <location>
        <begin position="32"/>
        <end position="763"/>
    </location>
</feature>
<comment type="similarity">
    <text evidence="6">Belongs to the glycosyl hydrolase 74 family.</text>
</comment>
<dbReference type="PANTHER" id="PTHR43739">
    <property type="entry name" value="XYLOGLUCANASE (EUROFUNG)"/>
    <property type="match status" value="1"/>
</dbReference>
<sequence>MMRPPTKSALVRLGSRCLLMLCLLVSLPVAAQGVPYAWHSVRIGGGGYVSGLVFHPTEKGLYYARTDVGGAYRWDEPTRRWIPLTDWLGADDSNLDGIDSLALDPHDTGRVYLAAGTYTNAATGNAAVLRSHDRGRTFQRVDLPFKLGGNELGRGNGERLAVDPNDGRILFLGSRTAGLWRSADHAAHWARVGSFPAVATSLAATAANSWRRQSIGIVFVVFDPASGKPGRPTPVLYAGVSTRQTSLFRSTDGGAHWSAVPGQPTGLRPSHMTPGPDGNYYLTYGDEPGPDQMHDGAVWKFSPPDGRWTDITPIPRHGQPSGFGWGDVAVDAHDPNILLATTFCHYTPYDEIYRSTDGGRHWAAVFPRSSFDHSNAPWTRDHHPHWMSDIAIDPFDPDHVLFVTGYGIWASRNMRAFDHGGTVDWWFQDTNLEETVPLGLASPAAGAHLLSAVGDLDGFRHDDLDVAPLQFATPPRYANGYSIDVAGQAPQVVVRTGRIRDASGAVRAAYSLDGAKSWRAFASEPGGQGEGSIAVAAGGRGALWFPHDAGNGYITHDWGRHWRAADGLPKAARVFADRVDPQRFYAQDLHGGGLFVSRDGGLHFAPIGGRLDAIAHASYQPPQRPTDATAYALPGHAGELYLISARAGVVHGRADGTVLWQSRTIDAADSLGFGKPAPGRDEPTLFLAGKVAGRRGLFRSTDSGAHWLRINDDTHRYGEIGHVTGDPRRFGRVYFATGGRGIFYGDPAVSRPGSAASTHTETP</sequence>
<dbReference type="Gene3D" id="2.130.10.10">
    <property type="entry name" value="YVTN repeat-like/Quinoprotein amine dehydrogenase"/>
    <property type="match status" value="2"/>
</dbReference>
<organism evidence="8 9">
    <name type="scientific">Rhodanobacter ginsengisoli</name>
    <dbReference type="NCBI Taxonomy" id="418646"/>
    <lineage>
        <taxon>Bacteria</taxon>
        <taxon>Pseudomonadati</taxon>
        <taxon>Pseudomonadota</taxon>
        <taxon>Gammaproteobacteria</taxon>
        <taxon>Lysobacterales</taxon>
        <taxon>Rhodanobacteraceae</taxon>
        <taxon>Rhodanobacter</taxon>
    </lineage>
</organism>
<dbReference type="Proteomes" id="UP001596114">
    <property type="component" value="Unassembled WGS sequence"/>
</dbReference>
<comment type="caution">
    <text evidence="8">The sequence shown here is derived from an EMBL/GenBank/DDBJ whole genome shotgun (WGS) entry which is preliminary data.</text>
</comment>
<dbReference type="EMBL" id="JBHSNF010000004">
    <property type="protein sequence ID" value="MFC5527506.1"/>
    <property type="molecule type" value="Genomic_DNA"/>
</dbReference>
<dbReference type="InterPro" id="IPR052025">
    <property type="entry name" value="Xyloglucanase_GH74"/>
</dbReference>
<name>A0ABW0QR99_9GAMM</name>
<feature type="signal peptide" evidence="7">
    <location>
        <begin position="1"/>
        <end position="31"/>
    </location>
</feature>
<evidence type="ECO:0000256" key="2">
    <source>
        <dbReference type="ARBA" id="ARBA00022801"/>
    </source>
</evidence>
<keyword evidence="4" id="KW-0326">Glycosidase</keyword>
<evidence type="ECO:0000256" key="1">
    <source>
        <dbReference type="ARBA" id="ARBA00022729"/>
    </source>
</evidence>
<keyword evidence="9" id="KW-1185">Reference proteome</keyword>
<dbReference type="CDD" id="cd15482">
    <property type="entry name" value="Sialidase_non-viral"/>
    <property type="match status" value="1"/>
</dbReference>
<accession>A0ABW0QR99</accession>
<evidence type="ECO:0000256" key="7">
    <source>
        <dbReference type="SAM" id="SignalP"/>
    </source>
</evidence>
<evidence type="ECO:0000256" key="5">
    <source>
        <dbReference type="ARBA" id="ARBA00023326"/>
    </source>
</evidence>
<keyword evidence="2" id="KW-0378">Hydrolase</keyword>
<dbReference type="SUPFAM" id="SSF110296">
    <property type="entry name" value="Oligoxyloglucan reducing end-specific cellobiohydrolase"/>
    <property type="match status" value="2"/>
</dbReference>
<keyword evidence="3" id="KW-0119">Carbohydrate metabolism</keyword>
<evidence type="ECO:0000256" key="6">
    <source>
        <dbReference type="ARBA" id="ARBA00037986"/>
    </source>
</evidence>
<dbReference type="InterPro" id="IPR015943">
    <property type="entry name" value="WD40/YVTN_repeat-like_dom_sf"/>
</dbReference>
<dbReference type="PANTHER" id="PTHR43739:SF2">
    <property type="entry name" value="OLIGOXYLOGLUCAN-REDUCING END-SPECIFIC XYLOGLUCANASE-RELATED"/>
    <property type="match status" value="1"/>
</dbReference>
<gene>
    <name evidence="8" type="ORF">ACFPPA_17315</name>
</gene>